<evidence type="ECO:0000256" key="3">
    <source>
        <dbReference type="ARBA" id="ARBA00015716"/>
    </source>
</evidence>
<dbReference type="PANTHER" id="PTHR38099:SF1">
    <property type="entry name" value="LARGE RIBOSOMAL RNA SUBUNIT ACCUMULATION PROTEIN YCED"/>
    <property type="match status" value="1"/>
</dbReference>
<dbReference type="EMBL" id="BAABKD010000002">
    <property type="protein sequence ID" value="GAA5086766.1"/>
    <property type="molecule type" value="Genomic_DNA"/>
</dbReference>
<evidence type="ECO:0000313" key="7">
    <source>
        <dbReference type="EMBL" id="GAA5086766.1"/>
    </source>
</evidence>
<evidence type="ECO:0000256" key="4">
    <source>
        <dbReference type="ARBA" id="ARBA00022517"/>
    </source>
</evidence>
<accession>A0ABP9M0F1</accession>
<keyword evidence="8" id="KW-1185">Reference proteome</keyword>
<dbReference type="InterPro" id="IPR039255">
    <property type="entry name" value="YceD_bac"/>
</dbReference>
<comment type="function">
    <text evidence="1">Plays a role in synthesis, processing and/or stability of 23S rRNA.</text>
</comment>
<evidence type="ECO:0000256" key="1">
    <source>
        <dbReference type="ARBA" id="ARBA00002868"/>
    </source>
</evidence>
<feature type="region of interest" description="Disordered" evidence="6">
    <location>
        <begin position="148"/>
        <end position="171"/>
    </location>
</feature>
<comment type="similarity">
    <text evidence="2">Belongs to the DUF177 domain family.</text>
</comment>
<dbReference type="Pfam" id="PF02620">
    <property type="entry name" value="YceD"/>
    <property type="match status" value="1"/>
</dbReference>
<dbReference type="InterPro" id="IPR003772">
    <property type="entry name" value="YceD"/>
</dbReference>
<organism evidence="7 8">
    <name type="scientific">Paenalcaligenes hermetiae</name>
    <dbReference type="NCBI Taxonomy" id="1157987"/>
    <lineage>
        <taxon>Bacteria</taxon>
        <taxon>Pseudomonadati</taxon>
        <taxon>Pseudomonadota</taxon>
        <taxon>Betaproteobacteria</taxon>
        <taxon>Burkholderiales</taxon>
        <taxon>Alcaligenaceae</taxon>
        <taxon>Paenalcaligenes</taxon>
    </lineage>
</organism>
<name>A0ABP9M0F1_9BURK</name>
<evidence type="ECO:0000256" key="2">
    <source>
        <dbReference type="ARBA" id="ARBA00010740"/>
    </source>
</evidence>
<keyword evidence="4" id="KW-0690">Ribosome biogenesis</keyword>
<evidence type="ECO:0000256" key="6">
    <source>
        <dbReference type="SAM" id="MobiDB-lite"/>
    </source>
</evidence>
<protein>
    <recommendedName>
        <fullName evidence="3">Large ribosomal RNA subunit accumulation protein YceD</fullName>
    </recommendedName>
    <alternativeName>
        <fullName evidence="5">23S rRNA accumulation protein YceD</fullName>
    </alternativeName>
</protein>
<reference evidence="8" key="1">
    <citation type="journal article" date="2019" name="Int. J. Syst. Evol. Microbiol.">
        <title>The Global Catalogue of Microorganisms (GCM) 10K type strain sequencing project: providing services to taxonomists for standard genome sequencing and annotation.</title>
        <authorList>
            <consortium name="The Broad Institute Genomics Platform"/>
            <consortium name="The Broad Institute Genome Sequencing Center for Infectious Disease"/>
            <person name="Wu L."/>
            <person name="Ma J."/>
        </authorList>
    </citation>
    <scope>NUCLEOTIDE SEQUENCE [LARGE SCALE GENOMIC DNA]</scope>
    <source>
        <strain evidence="8">JCM 18423</strain>
    </source>
</reference>
<evidence type="ECO:0000256" key="5">
    <source>
        <dbReference type="ARBA" id="ARBA00031841"/>
    </source>
</evidence>
<gene>
    <name evidence="7" type="ORF">GCM10023337_06710</name>
</gene>
<sequence>MQQTQYLIDTAVFTRNGQTIQAQSPISDFVRALEGLPAQHDQLLQWSIQGLTDRAGQSFLRVQLKGSVVLNCQRCLKDFDYAIQADTTVLVVEDKAELDVDIDDPDTPERILASRQLNALELIEDELILSLPYVPRHTECPDLPEALQHQSEEAEDEKPNPFAVLSQLKKS</sequence>
<proteinExistence type="inferred from homology"/>
<dbReference type="RefSeq" id="WP_345369582.1">
    <property type="nucleotide sequence ID" value="NZ_BAABKD010000002.1"/>
</dbReference>
<dbReference type="PANTHER" id="PTHR38099">
    <property type="entry name" value="LARGE RIBOSOMAL RNA SUBUNIT ACCUMULATION PROTEIN YCED"/>
    <property type="match status" value="1"/>
</dbReference>
<evidence type="ECO:0000313" key="8">
    <source>
        <dbReference type="Proteomes" id="UP001500227"/>
    </source>
</evidence>
<comment type="caution">
    <text evidence="7">The sequence shown here is derived from an EMBL/GenBank/DDBJ whole genome shotgun (WGS) entry which is preliminary data.</text>
</comment>
<dbReference type="Proteomes" id="UP001500227">
    <property type="component" value="Unassembled WGS sequence"/>
</dbReference>